<reference evidence="1" key="1">
    <citation type="submission" date="2022-11" db="EMBL/GenBank/DDBJ databases">
        <title>Marilongibacter aestuarii gen. nov., sp. nov., isolated from tidal flat sediment.</title>
        <authorList>
            <person name="Jiayan W."/>
        </authorList>
    </citation>
    <scope>NUCLEOTIDE SEQUENCE</scope>
    <source>
        <strain evidence="1">Z1-6</strain>
    </source>
</reference>
<dbReference type="AlphaFoldDB" id="A0A9X3J9V4"/>
<dbReference type="Gene3D" id="2.70.70.10">
    <property type="entry name" value="Glucose Permease (Domain IIA)"/>
    <property type="match status" value="1"/>
</dbReference>
<dbReference type="Proteomes" id="UP001145087">
    <property type="component" value="Unassembled WGS sequence"/>
</dbReference>
<dbReference type="InterPro" id="IPR011055">
    <property type="entry name" value="Dup_hybrid_motif"/>
</dbReference>
<proteinExistence type="predicted"/>
<name>A0A9X3J9V4_9BACT</name>
<gene>
    <name evidence="1" type="ORF">OU798_22570</name>
</gene>
<sequence length="459" mass="53092">MKSLIFIVLLQLGFLFGNGQNNSEPDILWGNSSYYNLNVGDSIILNSTVIKLLELNNHFNKIEVGNDTIWLKVSRRSLPVSINNVRLFVADNRNVKNITDDTDVHGLLLKDVLICVSDSKFKMLDPHQYRFPISFNDGFLWSVEEDSYMFSYWGKEEKEREKYFRSYEGIGLDLNDARGIEKHWIVAMENSTVVWVEDKNIDRMEKEACVLLQSDSNPAIYYLYNHLYTKTIEVKKGQKLMSGELLGTVWGDEDWSHLQLLVIKSDSVPTYQNRFHNSLNFFPQLYELYFQHAFSTTKSFTRGRIQFGRSNNINQNQKNTSAYEIYAGKGWDLQRWNTADKVERAEKGNDGNARLKKVLFSGSAAKCVNPNNYYDYILNVKNGVYRIRAKVGDLYLPSWQKVEFEGVSAETYSLEAGVQKWTSERVVKVADTRLTVRIYIDEENKKVAGLSEIVFQQAY</sequence>
<comment type="caution">
    <text evidence="1">The sequence shown here is derived from an EMBL/GenBank/DDBJ whole genome shotgun (WGS) entry which is preliminary data.</text>
</comment>
<dbReference type="RefSeq" id="WP_343335476.1">
    <property type="nucleotide sequence ID" value="NZ_JAPOHD010000067.1"/>
</dbReference>
<organism evidence="1 2">
    <name type="scientific">Draconibacterium aestuarii</name>
    <dbReference type="NCBI Taxonomy" id="2998507"/>
    <lineage>
        <taxon>Bacteria</taxon>
        <taxon>Pseudomonadati</taxon>
        <taxon>Bacteroidota</taxon>
        <taxon>Bacteroidia</taxon>
        <taxon>Marinilabiliales</taxon>
        <taxon>Prolixibacteraceae</taxon>
        <taxon>Draconibacterium</taxon>
    </lineage>
</organism>
<evidence type="ECO:0000313" key="1">
    <source>
        <dbReference type="EMBL" id="MCY1723150.1"/>
    </source>
</evidence>
<evidence type="ECO:0000313" key="2">
    <source>
        <dbReference type="Proteomes" id="UP001145087"/>
    </source>
</evidence>
<keyword evidence="2" id="KW-1185">Reference proteome</keyword>
<dbReference type="Gene3D" id="2.60.120.430">
    <property type="entry name" value="Galactose-binding lectin"/>
    <property type="match status" value="1"/>
</dbReference>
<dbReference type="EMBL" id="JAPOHD010000067">
    <property type="protein sequence ID" value="MCY1723150.1"/>
    <property type="molecule type" value="Genomic_DNA"/>
</dbReference>
<protein>
    <submittedName>
        <fullName evidence="1">Uncharacterized protein</fullName>
    </submittedName>
</protein>
<accession>A0A9X3J9V4</accession>